<protein>
    <submittedName>
        <fullName evidence="2">ABC transporter permease</fullName>
    </submittedName>
</protein>
<dbReference type="Proteomes" id="UP001059480">
    <property type="component" value="Unassembled WGS sequence"/>
</dbReference>
<feature type="transmembrane region" description="Helical" evidence="1">
    <location>
        <begin position="286"/>
        <end position="305"/>
    </location>
</feature>
<feature type="transmembrane region" description="Helical" evidence="1">
    <location>
        <begin position="379"/>
        <end position="399"/>
    </location>
</feature>
<gene>
    <name evidence="2" type="ORF">NPA36_05590</name>
</gene>
<keyword evidence="1" id="KW-0472">Membrane</keyword>
<feature type="transmembrane region" description="Helical" evidence="1">
    <location>
        <begin position="170"/>
        <end position="187"/>
    </location>
</feature>
<reference evidence="2" key="2">
    <citation type="journal article" date="2023" name="Curr. Microbiol.">
        <title>Granulicatella seriolae sp. nov., a Novel Facultative Anaerobe Isolated from Yellowtail Marine Fish.</title>
        <authorList>
            <person name="Lee M."/>
            <person name="Choi Y.J."/>
            <person name="Farooq A."/>
            <person name="Jeong J.B."/>
            <person name="Jung M.Y."/>
        </authorList>
    </citation>
    <scope>NUCLEOTIDE SEQUENCE</scope>
    <source>
        <strain evidence="2">S8</strain>
    </source>
</reference>
<feature type="transmembrane region" description="Helical" evidence="1">
    <location>
        <begin position="52"/>
        <end position="73"/>
    </location>
</feature>
<evidence type="ECO:0000313" key="2">
    <source>
        <dbReference type="EMBL" id="MCQ9210018.1"/>
    </source>
</evidence>
<name>A0ABT1WPD1_9LACT</name>
<feature type="transmembrane region" description="Helical" evidence="1">
    <location>
        <begin position="21"/>
        <end position="46"/>
    </location>
</feature>
<feature type="transmembrane region" description="Helical" evidence="1">
    <location>
        <begin position="104"/>
        <end position="125"/>
    </location>
</feature>
<feature type="transmembrane region" description="Helical" evidence="1">
    <location>
        <begin position="193"/>
        <end position="211"/>
    </location>
</feature>
<evidence type="ECO:0000313" key="3">
    <source>
        <dbReference type="Proteomes" id="UP001059480"/>
    </source>
</evidence>
<organism evidence="2 3">
    <name type="scientific">Granulicatella seriolae</name>
    <dbReference type="NCBI Taxonomy" id="2967226"/>
    <lineage>
        <taxon>Bacteria</taxon>
        <taxon>Bacillati</taxon>
        <taxon>Bacillota</taxon>
        <taxon>Bacilli</taxon>
        <taxon>Lactobacillales</taxon>
        <taxon>Carnobacteriaceae</taxon>
        <taxon>Granulicatella</taxon>
    </lineage>
</organism>
<dbReference type="RefSeq" id="WP_256945134.1">
    <property type="nucleotide sequence ID" value="NZ_JANHNZ010000004.1"/>
</dbReference>
<keyword evidence="3" id="KW-1185">Reference proteome</keyword>
<feature type="transmembrane region" description="Helical" evidence="1">
    <location>
        <begin position="351"/>
        <end position="373"/>
    </location>
</feature>
<reference evidence="2" key="3">
    <citation type="journal article" date="2023" name="Microbiol. Resour. Announc.">
        <title>Draft Genome Sequence of Granulicatella sp. Strain S8, Isolated from a Marine Fish, Seriola quinqueradiata.</title>
        <authorList>
            <person name="Lee M."/>
            <person name="Farooq A."/>
            <person name="Jeong J.B."/>
            <person name="Jung M.Y."/>
        </authorList>
    </citation>
    <scope>NUCLEOTIDE SEQUENCE</scope>
    <source>
        <strain evidence="2">S8</strain>
    </source>
</reference>
<proteinExistence type="predicted"/>
<reference evidence="2" key="1">
    <citation type="submission" date="2022-07" db="EMBL/GenBank/DDBJ databases">
        <authorList>
            <person name="Jung M.-Y."/>
            <person name="Lee M."/>
        </authorList>
    </citation>
    <scope>NUCLEOTIDE SEQUENCE</scope>
    <source>
        <strain evidence="2">S8</strain>
    </source>
</reference>
<dbReference type="Pfam" id="PF05975">
    <property type="entry name" value="EcsB"/>
    <property type="match status" value="1"/>
</dbReference>
<keyword evidence="1" id="KW-1133">Transmembrane helix</keyword>
<keyword evidence="1" id="KW-0812">Transmembrane</keyword>
<sequence length="412" mass="47798">MNKLDLWSKRSRAYHKKIQSYLRYVMNDHFILVALFLLGALAYYYAEWIKTVNQLTSVLMVIISAIGALLPFVGKIATFLKEADSQFWGVLEEEWKPYFRSAKYYSWVFPLACQLVFLGAIFPLLVETKQISIWNMLPMGLNLFALKGLDFTLQEAMFVYDVKNKRGLELGLYLASFICIALSLFSVDSVWALLILPLILILNFWLQKTYLTSMRAYRWDYLISQEEQRQQRVFQLFSLFVDVPALNKAAAKRRKSLDGLVRFLSGKQAKTYNYLFARAFVRNAHYVTYYVQMLVLAGLLSFVLPLNGLGLAVQIALLLMTYFQLASLGNHYQESIMVRQYGLSQDELLQALQTILIKLSLIQIVFLSLWNLFLHQSVLVLVGAVICAVVLILFIQLYLKYRFRKQGQYYNH</sequence>
<dbReference type="InterPro" id="IPR010288">
    <property type="entry name" value="EcsB_ABC"/>
</dbReference>
<accession>A0ABT1WPD1</accession>
<feature type="transmembrane region" description="Helical" evidence="1">
    <location>
        <begin position="131"/>
        <end position="149"/>
    </location>
</feature>
<evidence type="ECO:0000256" key="1">
    <source>
        <dbReference type="SAM" id="Phobius"/>
    </source>
</evidence>
<dbReference type="EMBL" id="JANHNZ010000004">
    <property type="protein sequence ID" value="MCQ9210018.1"/>
    <property type="molecule type" value="Genomic_DNA"/>
</dbReference>
<dbReference type="PIRSF" id="PIRSF037259">
    <property type="entry name" value="EcsB_ABC"/>
    <property type="match status" value="1"/>
</dbReference>
<comment type="caution">
    <text evidence="2">The sequence shown here is derived from an EMBL/GenBank/DDBJ whole genome shotgun (WGS) entry which is preliminary data.</text>
</comment>